<comment type="caution">
    <text evidence="3">The sequence shown here is derived from an EMBL/GenBank/DDBJ whole genome shotgun (WGS) entry which is preliminary data.</text>
</comment>
<dbReference type="Gene3D" id="3.30.420.40">
    <property type="match status" value="2"/>
</dbReference>
<protein>
    <submittedName>
        <fullName evidence="3">Hsp70 family protein</fullName>
    </submittedName>
</protein>
<organism evidence="3 4">
    <name type="scientific">Kiloniella antarctica</name>
    <dbReference type="NCBI Taxonomy" id="1550907"/>
    <lineage>
        <taxon>Bacteria</taxon>
        <taxon>Pseudomonadati</taxon>
        <taxon>Pseudomonadota</taxon>
        <taxon>Alphaproteobacteria</taxon>
        <taxon>Rhodospirillales</taxon>
        <taxon>Kiloniellaceae</taxon>
        <taxon>Kiloniella</taxon>
    </lineage>
</organism>
<keyword evidence="2" id="KW-0067">ATP-binding</keyword>
<accession>A0ABW5BDL5</accession>
<gene>
    <name evidence="3" type="ORF">ACFSKO_00900</name>
</gene>
<keyword evidence="1" id="KW-0547">Nucleotide-binding</keyword>
<dbReference type="Pfam" id="PF00012">
    <property type="entry name" value="HSP70"/>
    <property type="match status" value="2"/>
</dbReference>
<dbReference type="InterPro" id="IPR013126">
    <property type="entry name" value="Hsp_70_fam"/>
</dbReference>
<dbReference type="InterPro" id="IPR043129">
    <property type="entry name" value="ATPase_NBD"/>
</dbReference>
<reference evidence="4" key="1">
    <citation type="journal article" date="2019" name="Int. J. Syst. Evol. Microbiol.">
        <title>The Global Catalogue of Microorganisms (GCM) 10K type strain sequencing project: providing services to taxonomists for standard genome sequencing and annotation.</title>
        <authorList>
            <consortium name="The Broad Institute Genomics Platform"/>
            <consortium name="The Broad Institute Genome Sequencing Center for Infectious Disease"/>
            <person name="Wu L."/>
            <person name="Ma J."/>
        </authorList>
    </citation>
    <scope>NUCLEOTIDE SEQUENCE [LARGE SCALE GENOMIC DNA]</scope>
    <source>
        <strain evidence="4">CGMCC 4.7192</strain>
    </source>
</reference>
<evidence type="ECO:0000256" key="1">
    <source>
        <dbReference type="ARBA" id="ARBA00022741"/>
    </source>
</evidence>
<dbReference type="RefSeq" id="WP_380247428.1">
    <property type="nucleotide sequence ID" value="NZ_JBHUII010000001.1"/>
</dbReference>
<proteinExistence type="predicted"/>
<dbReference type="SUPFAM" id="SSF53067">
    <property type="entry name" value="Actin-like ATPase domain"/>
    <property type="match status" value="2"/>
</dbReference>
<name>A0ABW5BDL5_9PROT</name>
<evidence type="ECO:0000313" key="3">
    <source>
        <dbReference type="EMBL" id="MFD2204147.1"/>
    </source>
</evidence>
<dbReference type="Proteomes" id="UP001597294">
    <property type="component" value="Unassembled WGS sequence"/>
</dbReference>
<sequence length="433" mass="48499">MSDFSIGIDFGTTNTVIALAERDKPVRSVKFKHNDIFHDVYRSLLCYEMTVQNQRAHVDVTGGPWALDQYLTARGEVRFLQSFKSHIASSLFSETQIFSKRYTLQDIMSDFFHRFMEDSAEQLACGNATVIAGRPIVYAGYSPDENLARERYDAAYGSIGFTDVSYVYEPVGAAYYYARKVEREATILVADFGGGTSDFSIIRFERKGDQLSSTPLGYAGIGIAGDSFDSCLIDHIVSPYLGKGSSYYSLDRQVLDMPNNFYNRFSKWHELGILKSPTTMRELKELKAVAVNPKLIETFIDVVDNDWSMDIYDAISKTKMALTTQEETTFSVEFSDQKIEEKVVRADFENWISKDLSAIESKVESLLVDSNMAVSDIDKVFLTGGTSYVPAVQNLFAKHFGRDKLASGKQLESVAYGLALVGLDPNANTWTVK</sequence>
<dbReference type="PANTHER" id="PTHR19375">
    <property type="entry name" value="HEAT SHOCK PROTEIN 70KDA"/>
    <property type="match status" value="1"/>
</dbReference>
<dbReference type="EMBL" id="JBHUII010000001">
    <property type="protein sequence ID" value="MFD2204147.1"/>
    <property type="molecule type" value="Genomic_DNA"/>
</dbReference>
<dbReference type="PRINTS" id="PR00301">
    <property type="entry name" value="HEATSHOCK70"/>
</dbReference>
<evidence type="ECO:0000256" key="2">
    <source>
        <dbReference type="ARBA" id="ARBA00022840"/>
    </source>
</evidence>
<evidence type="ECO:0000313" key="4">
    <source>
        <dbReference type="Proteomes" id="UP001597294"/>
    </source>
</evidence>
<keyword evidence="4" id="KW-1185">Reference proteome</keyword>